<evidence type="ECO:0000313" key="2">
    <source>
        <dbReference type="Proteomes" id="UP000269945"/>
    </source>
</evidence>
<protein>
    <submittedName>
        <fullName evidence="1">Uncharacterized protein</fullName>
    </submittedName>
</protein>
<reference evidence="1 2" key="1">
    <citation type="submission" date="2018-10" db="EMBL/GenBank/DDBJ databases">
        <authorList>
            <person name="Ekblom R."/>
            <person name="Jareborg N."/>
        </authorList>
    </citation>
    <scope>NUCLEOTIDE SEQUENCE [LARGE SCALE GENOMIC DNA]</scope>
    <source>
        <tissue evidence="1">Muscle</tissue>
    </source>
</reference>
<comment type="caution">
    <text evidence="1">The sequence shown here is derived from an EMBL/GenBank/DDBJ whole genome shotgun (WGS) entry which is preliminary data.</text>
</comment>
<dbReference type="EMBL" id="CYRY02005037">
    <property type="protein sequence ID" value="VCW69492.1"/>
    <property type="molecule type" value="Genomic_DNA"/>
</dbReference>
<feature type="non-terminal residue" evidence="1">
    <location>
        <position position="1"/>
    </location>
</feature>
<keyword evidence="2" id="KW-1185">Reference proteome</keyword>
<dbReference type="AlphaFoldDB" id="A0A9X9LJ67"/>
<accession>A0A9X9LJ67</accession>
<gene>
    <name evidence="1" type="ORF">BN2614_LOCUS1</name>
</gene>
<dbReference type="Proteomes" id="UP000269945">
    <property type="component" value="Unassembled WGS sequence"/>
</dbReference>
<organism evidence="1 2">
    <name type="scientific">Gulo gulo</name>
    <name type="common">Wolverine</name>
    <name type="synonym">Gluton</name>
    <dbReference type="NCBI Taxonomy" id="48420"/>
    <lineage>
        <taxon>Eukaryota</taxon>
        <taxon>Metazoa</taxon>
        <taxon>Chordata</taxon>
        <taxon>Craniata</taxon>
        <taxon>Vertebrata</taxon>
        <taxon>Euteleostomi</taxon>
        <taxon>Mammalia</taxon>
        <taxon>Eutheria</taxon>
        <taxon>Laurasiatheria</taxon>
        <taxon>Carnivora</taxon>
        <taxon>Caniformia</taxon>
        <taxon>Musteloidea</taxon>
        <taxon>Mustelidae</taxon>
        <taxon>Guloninae</taxon>
        <taxon>Gulo</taxon>
    </lineage>
</organism>
<proteinExistence type="predicted"/>
<evidence type="ECO:0000313" key="1">
    <source>
        <dbReference type="EMBL" id="VCW69492.1"/>
    </source>
</evidence>
<sequence>KKAVPSPSNHRETCFYVVLTSRSPGRTSCQRGEKMLKYHPRQLADTLGTLFSSQKGCLCTS</sequence>
<name>A0A9X9LJ67_GULGU</name>